<feature type="region of interest" description="Disordered" evidence="11">
    <location>
        <begin position="1"/>
        <end position="55"/>
    </location>
</feature>
<dbReference type="InterPro" id="IPR018998">
    <property type="entry name" value="EndoU_C"/>
</dbReference>
<keyword evidence="5" id="KW-0479">Metal-binding</keyword>
<dbReference type="GO" id="GO:0016787">
    <property type="term" value="F:hydrolase activity"/>
    <property type="evidence" value="ECO:0007669"/>
    <property type="project" value="UniProtKB-KW"/>
</dbReference>
<comment type="subunit">
    <text evidence="3">Monomer.</text>
</comment>
<evidence type="ECO:0000313" key="14">
    <source>
        <dbReference type="Proteomes" id="UP000193642"/>
    </source>
</evidence>
<organism evidence="13 14">
    <name type="scientific">Rhizoclosmatium globosum</name>
    <dbReference type="NCBI Taxonomy" id="329046"/>
    <lineage>
        <taxon>Eukaryota</taxon>
        <taxon>Fungi</taxon>
        <taxon>Fungi incertae sedis</taxon>
        <taxon>Chytridiomycota</taxon>
        <taxon>Chytridiomycota incertae sedis</taxon>
        <taxon>Chytridiomycetes</taxon>
        <taxon>Chytridiales</taxon>
        <taxon>Chytriomycetaceae</taxon>
        <taxon>Rhizoclosmatium</taxon>
    </lineage>
</organism>
<keyword evidence="8" id="KW-0694">RNA-binding</keyword>
<dbReference type="GO" id="GO:0004521">
    <property type="term" value="F:RNA endonuclease activity"/>
    <property type="evidence" value="ECO:0007669"/>
    <property type="project" value="InterPro"/>
</dbReference>
<evidence type="ECO:0000256" key="10">
    <source>
        <dbReference type="ARBA" id="ARBA00023239"/>
    </source>
</evidence>
<keyword evidence="4" id="KW-0540">Nuclease</keyword>
<dbReference type="InterPro" id="IPR037227">
    <property type="entry name" value="EndoU-like"/>
</dbReference>
<evidence type="ECO:0000256" key="9">
    <source>
        <dbReference type="ARBA" id="ARBA00023211"/>
    </source>
</evidence>
<feature type="compositionally biased region" description="Low complexity" evidence="11">
    <location>
        <begin position="7"/>
        <end position="33"/>
    </location>
</feature>
<dbReference type="PANTHER" id="PTHR12439:SF11">
    <property type="entry name" value="URIDYLATE-SPECIFIC ENDORIBONUCLEASE"/>
    <property type="match status" value="1"/>
</dbReference>
<feature type="domain" description="EndoU" evidence="12">
    <location>
        <begin position="53"/>
        <end position="309"/>
    </location>
</feature>
<dbReference type="PROSITE" id="PS51959">
    <property type="entry name" value="ENDOU"/>
    <property type="match status" value="1"/>
</dbReference>
<dbReference type="GO" id="GO:0016829">
    <property type="term" value="F:lyase activity"/>
    <property type="evidence" value="ECO:0007669"/>
    <property type="project" value="UniProtKB-KW"/>
</dbReference>
<reference evidence="13 14" key="1">
    <citation type="submission" date="2016-07" db="EMBL/GenBank/DDBJ databases">
        <title>Pervasive Adenine N6-methylation of Active Genes in Fungi.</title>
        <authorList>
            <consortium name="DOE Joint Genome Institute"/>
            <person name="Mondo S.J."/>
            <person name="Dannebaum R.O."/>
            <person name="Kuo R.C."/>
            <person name="Labutti K."/>
            <person name="Haridas S."/>
            <person name="Kuo A."/>
            <person name="Salamov A."/>
            <person name="Ahrendt S.R."/>
            <person name="Lipzen A."/>
            <person name="Sullivan W."/>
            <person name="Andreopoulos W.B."/>
            <person name="Clum A."/>
            <person name="Lindquist E."/>
            <person name="Daum C."/>
            <person name="Ramamoorthy G.K."/>
            <person name="Gryganskyi A."/>
            <person name="Culley D."/>
            <person name="Magnuson J.K."/>
            <person name="James T.Y."/>
            <person name="O'Malley M.A."/>
            <person name="Stajich J.E."/>
            <person name="Spatafora J.W."/>
            <person name="Visel A."/>
            <person name="Grigoriev I.V."/>
        </authorList>
    </citation>
    <scope>NUCLEOTIDE SEQUENCE [LARGE SCALE GENOMIC DNA]</scope>
    <source>
        <strain evidence="13 14">JEL800</strain>
    </source>
</reference>
<keyword evidence="9" id="KW-0464">Manganese</keyword>
<proteinExistence type="inferred from homology"/>
<feature type="compositionally biased region" description="Low complexity" evidence="11">
    <location>
        <begin position="41"/>
        <end position="55"/>
    </location>
</feature>
<evidence type="ECO:0000256" key="8">
    <source>
        <dbReference type="ARBA" id="ARBA00022884"/>
    </source>
</evidence>
<comment type="caution">
    <text evidence="13">The sequence shown here is derived from an EMBL/GenBank/DDBJ whole genome shotgun (WGS) entry which is preliminary data.</text>
</comment>
<dbReference type="SUPFAM" id="SSF81995">
    <property type="entry name" value="beta-sandwich domain of Sec23/24"/>
    <property type="match status" value="1"/>
</dbReference>
<name>A0A1Y2BP18_9FUNG</name>
<comment type="similarity">
    <text evidence="2">Belongs to the ENDOU family.</text>
</comment>
<keyword evidence="7" id="KW-0378">Hydrolase</keyword>
<dbReference type="OrthoDB" id="430326at2759"/>
<evidence type="ECO:0000256" key="7">
    <source>
        <dbReference type="ARBA" id="ARBA00022801"/>
    </source>
</evidence>
<comment type="cofactor">
    <cofactor evidence="1">
        <name>Mn(2+)</name>
        <dbReference type="ChEBI" id="CHEBI:29035"/>
    </cofactor>
</comment>
<evidence type="ECO:0000259" key="12">
    <source>
        <dbReference type="PROSITE" id="PS51959"/>
    </source>
</evidence>
<evidence type="ECO:0000256" key="5">
    <source>
        <dbReference type="ARBA" id="ARBA00022723"/>
    </source>
</evidence>
<keyword evidence="14" id="KW-1185">Reference proteome</keyword>
<evidence type="ECO:0000256" key="3">
    <source>
        <dbReference type="ARBA" id="ARBA00011245"/>
    </source>
</evidence>
<dbReference type="GO" id="GO:0046872">
    <property type="term" value="F:metal ion binding"/>
    <property type="evidence" value="ECO:0007669"/>
    <property type="project" value="UniProtKB-KW"/>
</dbReference>
<protein>
    <recommendedName>
        <fullName evidence="12">EndoU domain-containing protein</fullName>
    </recommendedName>
</protein>
<gene>
    <name evidence="13" type="ORF">BCR33DRAFT_722007</name>
</gene>
<dbReference type="Pfam" id="PF09412">
    <property type="entry name" value="XendoU"/>
    <property type="match status" value="1"/>
</dbReference>
<dbReference type="EMBL" id="MCGO01000055">
    <property type="protein sequence ID" value="ORY36488.1"/>
    <property type="molecule type" value="Genomic_DNA"/>
</dbReference>
<dbReference type="CDD" id="cd21159">
    <property type="entry name" value="XendoU"/>
    <property type="match status" value="1"/>
</dbReference>
<evidence type="ECO:0000256" key="11">
    <source>
        <dbReference type="SAM" id="MobiDB-lite"/>
    </source>
</evidence>
<keyword evidence="6" id="KW-0255">Endonuclease</keyword>
<evidence type="ECO:0000256" key="4">
    <source>
        <dbReference type="ARBA" id="ARBA00022722"/>
    </source>
</evidence>
<sequence length="309" mass="35008">MDAFCNYSQNSSQQPQQQQYQQQQQQQQQQYAQPPGPPPQSVQQPPIELQPQPQKPFLSRGRKLFALDANRLNPGKDFRLNLQQKTYVSNENDRASDPLFSGLDIAHLKSKPTYARFLALLDNFTAEDGVAETITDARLREEKAFIDEIYKTGPIQYLHKYLIAKKLVSSDPSQFKDQLHSIWFELYKRVVKNDSSAFEHAFVGEKAGRADYRGFILPKSKQGRGAKPTGNEHVLGFQLEWNGHLKPISTFLIGVSPEYELALYTLVFLAGEDGVPVSIDIDTIECEVVVHQFTNRSGQRIGSAYVSMV</sequence>
<evidence type="ECO:0000256" key="1">
    <source>
        <dbReference type="ARBA" id="ARBA00001936"/>
    </source>
</evidence>
<dbReference type="PANTHER" id="PTHR12439">
    <property type="entry name" value="PLACENTAL PROTEIN 11-RELATED"/>
    <property type="match status" value="1"/>
</dbReference>
<dbReference type="InterPro" id="IPR039787">
    <property type="entry name" value="ENDOU"/>
</dbReference>
<dbReference type="Proteomes" id="UP000193642">
    <property type="component" value="Unassembled WGS sequence"/>
</dbReference>
<evidence type="ECO:0000256" key="6">
    <source>
        <dbReference type="ARBA" id="ARBA00022759"/>
    </source>
</evidence>
<dbReference type="SUPFAM" id="SSF142877">
    <property type="entry name" value="EndoU-like"/>
    <property type="match status" value="1"/>
</dbReference>
<dbReference type="AlphaFoldDB" id="A0A1Y2BP18"/>
<keyword evidence="10" id="KW-0456">Lyase</keyword>
<evidence type="ECO:0000313" key="13">
    <source>
        <dbReference type="EMBL" id="ORY36488.1"/>
    </source>
</evidence>
<evidence type="ECO:0000256" key="2">
    <source>
        <dbReference type="ARBA" id="ARBA00010168"/>
    </source>
</evidence>
<accession>A0A1Y2BP18</accession>
<dbReference type="GO" id="GO:0003723">
    <property type="term" value="F:RNA binding"/>
    <property type="evidence" value="ECO:0007669"/>
    <property type="project" value="UniProtKB-KW"/>
</dbReference>